<feature type="transmembrane region" description="Helical" evidence="1">
    <location>
        <begin position="38"/>
        <end position="59"/>
    </location>
</feature>
<dbReference type="AlphaFoldDB" id="A0A1G2NCV5"/>
<accession>A0A1G2NCV5</accession>
<organism evidence="2 3">
    <name type="scientific">Candidatus Taylorbacteria bacterium RIFCSPLOWO2_01_FULL_48_100</name>
    <dbReference type="NCBI Taxonomy" id="1802322"/>
    <lineage>
        <taxon>Bacteria</taxon>
        <taxon>Candidatus Tayloriibacteriota</taxon>
    </lineage>
</organism>
<keyword evidence="1" id="KW-1133">Transmembrane helix</keyword>
<dbReference type="Proteomes" id="UP000177797">
    <property type="component" value="Unassembled WGS sequence"/>
</dbReference>
<sequence length="61" mass="6538">MTATLLKTETLSAISRDIAQVLFAGLFIEPIANGHANIYLIALGLLLSFGTWFSSLLLAKS</sequence>
<keyword evidence="1" id="KW-0812">Transmembrane</keyword>
<evidence type="ECO:0000313" key="3">
    <source>
        <dbReference type="Proteomes" id="UP000177797"/>
    </source>
</evidence>
<keyword evidence="1" id="KW-0472">Membrane</keyword>
<evidence type="ECO:0000313" key="2">
    <source>
        <dbReference type="EMBL" id="OHA33914.1"/>
    </source>
</evidence>
<evidence type="ECO:0000256" key="1">
    <source>
        <dbReference type="SAM" id="Phobius"/>
    </source>
</evidence>
<gene>
    <name evidence="2" type="ORF">A2938_02725</name>
</gene>
<comment type="caution">
    <text evidence="2">The sequence shown here is derived from an EMBL/GenBank/DDBJ whole genome shotgun (WGS) entry which is preliminary data.</text>
</comment>
<reference evidence="2 3" key="1">
    <citation type="journal article" date="2016" name="Nat. Commun.">
        <title>Thousands of microbial genomes shed light on interconnected biogeochemical processes in an aquifer system.</title>
        <authorList>
            <person name="Anantharaman K."/>
            <person name="Brown C.T."/>
            <person name="Hug L.A."/>
            <person name="Sharon I."/>
            <person name="Castelle C.J."/>
            <person name="Probst A.J."/>
            <person name="Thomas B.C."/>
            <person name="Singh A."/>
            <person name="Wilkins M.J."/>
            <person name="Karaoz U."/>
            <person name="Brodie E.L."/>
            <person name="Williams K.H."/>
            <person name="Hubbard S.S."/>
            <person name="Banfield J.F."/>
        </authorList>
    </citation>
    <scope>NUCLEOTIDE SEQUENCE [LARGE SCALE GENOMIC DNA]</scope>
</reference>
<dbReference type="EMBL" id="MHSA01000021">
    <property type="protein sequence ID" value="OHA33914.1"/>
    <property type="molecule type" value="Genomic_DNA"/>
</dbReference>
<name>A0A1G2NCV5_9BACT</name>
<protein>
    <submittedName>
        <fullName evidence="2">Uncharacterized protein</fullName>
    </submittedName>
</protein>
<proteinExistence type="predicted"/>